<feature type="transmembrane region" description="Helical" evidence="10">
    <location>
        <begin position="69"/>
        <end position="85"/>
    </location>
</feature>
<evidence type="ECO:0000256" key="4">
    <source>
        <dbReference type="ARBA" id="ARBA00022692"/>
    </source>
</evidence>
<keyword evidence="4 10" id="KW-0812">Transmembrane</keyword>
<evidence type="ECO:0000313" key="12">
    <source>
        <dbReference type="EMBL" id="KAK9127330.1"/>
    </source>
</evidence>
<dbReference type="PANTHER" id="PTHR32468:SF109">
    <property type="entry name" value="CATION_H(+) ANTIPORTER 24-RELATED"/>
    <property type="match status" value="1"/>
</dbReference>
<evidence type="ECO:0000256" key="9">
    <source>
        <dbReference type="ARBA" id="ARBA00038341"/>
    </source>
</evidence>
<keyword evidence="8 10" id="KW-0472">Membrane</keyword>
<evidence type="ECO:0000313" key="13">
    <source>
        <dbReference type="Proteomes" id="UP001420932"/>
    </source>
</evidence>
<dbReference type="PANTHER" id="PTHR32468">
    <property type="entry name" value="CATION/H + ANTIPORTER"/>
    <property type="match status" value="1"/>
</dbReference>
<dbReference type="GO" id="GO:0012505">
    <property type="term" value="C:endomembrane system"/>
    <property type="evidence" value="ECO:0007669"/>
    <property type="project" value="TreeGrafter"/>
</dbReference>
<comment type="similarity">
    <text evidence="9">Belongs to the monovalent cation:proton antiporter 2 (CPA2) transporter (TC 2.A.37) family. CHX (TC 2.A.37.4) subfamily.</text>
</comment>
<accession>A0AAP0P3K9</accession>
<evidence type="ECO:0000256" key="2">
    <source>
        <dbReference type="ARBA" id="ARBA00022448"/>
    </source>
</evidence>
<dbReference type="Proteomes" id="UP001420932">
    <property type="component" value="Unassembled WGS sequence"/>
</dbReference>
<dbReference type="InterPro" id="IPR006153">
    <property type="entry name" value="Cation/H_exchanger_TM"/>
</dbReference>
<feature type="transmembrane region" description="Helical" evidence="10">
    <location>
        <begin position="40"/>
        <end position="62"/>
    </location>
</feature>
<feature type="transmembrane region" description="Helical" evidence="10">
    <location>
        <begin position="169"/>
        <end position="190"/>
    </location>
</feature>
<evidence type="ECO:0000256" key="5">
    <source>
        <dbReference type="ARBA" id="ARBA00022958"/>
    </source>
</evidence>
<evidence type="ECO:0000259" key="11">
    <source>
        <dbReference type="Pfam" id="PF00999"/>
    </source>
</evidence>
<proteinExistence type="inferred from homology"/>
<keyword evidence="3" id="KW-0633">Potassium transport</keyword>
<dbReference type="InterPro" id="IPR050794">
    <property type="entry name" value="CPA2_transporter"/>
</dbReference>
<evidence type="ECO:0000256" key="7">
    <source>
        <dbReference type="ARBA" id="ARBA00023065"/>
    </source>
</evidence>
<dbReference type="Gene3D" id="1.20.1530.20">
    <property type="match status" value="1"/>
</dbReference>
<keyword evidence="13" id="KW-1185">Reference proteome</keyword>
<keyword evidence="6 10" id="KW-1133">Transmembrane helix</keyword>
<organism evidence="12 13">
    <name type="scientific">Stephania yunnanensis</name>
    <dbReference type="NCBI Taxonomy" id="152371"/>
    <lineage>
        <taxon>Eukaryota</taxon>
        <taxon>Viridiplantae</taxon>
        <taxon>Streptophyta</taxon>
        <taxon>Embryophyta</taxon>
        <taxon>Tracheophyta</taxon>
        <taxon>Spermatophyta</taxon>
        <taxon>Magnoliopsida</taxon>
        <taxon>Ranunculales</taxon>
        <taxon>Menispermaceae</taxon>
        <taxon>Menispermoideae</taxon>
        <taxon>Cissampelideae</taxon>
        <taxon>Stephania</taxon>
    </lineage>
</organism>
<dbReference type="GO" id="GO:0006885">
    <property type="term" value="P:regulation of pH"/>
    <property type="evidence" value="ECO:0007669"/>
    <property type="project" value="TreeGrafter"/>
</dbReference>
<evidence type="ECO:0000256" key="10">
    <source>
        <dbReference type="SAM" id="Phobius"/>
    </source>
</evidence>
<dbReference type="Pfam" id="PF00999">
    <property type="entry name" value="Na_H_Exchanger"/>
    <property type="match status" value="1"/>
</dbReference>
<dbReference type="GO" id="GO:0015297">
    <property type="term" value="F:antiporter activity"/>
    <property type="evidence" value="ECO:0007669"/>
    <property type="project" value="InterPro"/>
</dbReference>
<keyword evidence="7" id="KW-0406">Ion transport</keyword>
<feature type="transmembrane region" description="Helical" evidence="10">
    <location>
        <begin position="105"/>
        <end position="123"/>
    </location>
</feature>
<feature type="transmembrane region" description="Helical" evidence="10">
    <location>
        <begin position="345"/>
        <end position="373"/>
    </location>
</feature>
<gene>
    <name evidence="12" type="ORF">Syun_016127</name>
</gene>
<sequence>MASFSNFSAFPDHSKIIKCRLLGKMFQDGIIFGDNPFNYAYARILFLISLLTILTHTIHFLLRPLKQPRVVAEIMAGIILGPSFLSRNKTFAKALFPDNGSLEYQTVSVLAMVLFIFVVGVRMDTMMVKNAEKKVFYAGVFGMVVPFVLVCATSFIFQDRINPGMSATSSIVGLASSMSMTGFMVIYLILKELNLLNSDIGRLALQAAMVTDAVAFNALLLFEAMKQSSVDSTITFKFLACLAWVGALALFVLRPTAMWVSRKTPPGTPVSQFYVVVFMTSVLLMGFVSDFVGATVAEGPLLLALVLPDGPPIGTTLVEGPRPLLSYSCLSFTPMWVKLWMCTPLGMIFVGYLLQLLCFLGAWESSWALFCLFSTSKCP</sequence>
<dbReference type="GO" id="GO:0016020">
    <property type="term" value="C:membrane"/>
    <property type="evidence" value="ECO:0007669"/>
    <property type="project" value="UniProtKB-SubCell"/>
</dbReference>
<dbReference type="EMBL" id="JBBNAF010000007">
    <property type="protein sequence ID" value="KAK9127330.1"/>
    <property type="molecule type" value="Genomic_DNA"/>
</dbReference>
<comment type="caution">
    <text evidence="12">The sequence shown here is derived from an EMBL/GenBank/DDBJ whole genome shotgun (WGS) entry which is preliminary data.</text>
</comment>
<evidence type="ECO:0000256" key="1">
    <source>
        <dbReference type="ARBA" id="ARBA00004141"/>
    </source>
</evidence>
<dbReference type="GO" id="GO:1902600">
    <property type="term" value="P:proton transmembrane transport"/>
    <property type="evidence" value="ECO:0007669"/>
    <property type="project" value="InterPro"/>
</dbReference>
<reference evidence="12 13" key="1">
    <citation type="submission" date="2024-01" db="EMBL/GenBank/DDBJ databases">
        <title>Genome assemblies of Stephania.</title>
        <authorList>
            <person name="Yang L."/>
        </authorList>
    </citation>
    <scope>NUCLEOTIDE SEQUENCE [LARGE SCALE GENOMIC DNA]</scope>
    <source>
        <strain evidence="12">YNDBR</strain>
        <tissue evidence="12">Leaf</tissue>
    </source>
</reference>
<feature type="transmembrane region" description="Helical" evidence="10">
    <location>
        <begin position="273"/>
        <end position="297"/>
    </location>
</feature>
<evidence type="ECO:0000256" key="8">
    <source>
        <dbReference type="ARBA" id="ARBA00023136"/>
    </source>
</evidence>
<name>A0AAP0P3K9_9MAGN</name>
<evidence type="ECO:0000256" key="3">
    <source>
        <dbReference type="ARBA" id="ARBA00022538"/>
    </source>
</evidence>
<comment type="subcellular location">
    <subcellularLocation>
        <location evidence="1">Membrane</location>
        <topology evidence="1">Multi-pass membrane protein</topology>
    </subcellularLocation>
</comment>
<protein>
    <recommendedName>
        <fullName evidence="11">Cation/H+ exchanger transmembrane domain-containing protein</fullName>
    </recommendedName>
</protein>
<keyword evidence="2" id="KW-0813">Transport</keyword>
<dbReference type="InterPro" id="IPR038770">
    <property type="entry name" value="Na+/solute_symporter_sf"/>
</dbReference>
<feature type="domain" description="Cation/H+ exchanger transmembrane" evidence="11">
    <location>
        <begin position="51"/>
        <end position="354"/>
    </location>
</feature>
<feature type="transmembrane region" description="Helical" evidence="10">
    <location>
        <begin position="234"/>
        <end position="253"/>
    </location>
</feature>
<keyword evidence="5" id="KW-0630">Potassium</keyword>
<evidence type="ECO:0000256" key="6">
    <source>
        <dbReference type="ARBA" id="ARBA00022989"/>
    </source>
</evidence>
<feature type="transmembrane region" description="Helical" evidence="10">
    <location>
        <begin position="135"/>
        <end position="157"/>
    </location>
</feature>
<dbReference type="GO" id="GO:0006813">
    <property type="term" value="P:potassium ion transport"/>
    <property type="evidence" value="ECO:0007669"/>
    <property type="project" value="UniProtKB-KW"/>
</dbReference>
<dbReference type="AlphaFoldDB" id="A0AAP0P3K9"/>
<feature type="transmembrane region" description="Helical" evidence="10">
    <location>
        <begin position="202"/>
        <end position="222"/>
    </location>
</feature>